<keyword evidence="2" id="KW-1185">Reference proteome</keyword>
<dbReference type="EMBL" id="JAETWB010000002">
    <property type="protein sequence ID" value="MBL6077851.1"/>
    <property type="molecule type" value="Genomic_DNA"/>
</dbReference>
<evidence type="ECO:0000313" key="1">
    <source>
        <dbReference type="EMBL" id="MBL6077851.1"/>
    </source>
</evidence>
<sequence length="54" mass="6139">MTCWTRATCRSAWSERVDSLVWAFNAIADAGVRRVLVETARALTEADRERRAGR</sequence>
<name>A0ABS1TZK8_9PROT</name>
<dbReference type="RefSeq" id="WP_202831015.1">
    <property type="nucleotide sequence ID" value="NZ_JAETWB010000002.1"/>
</dbReference>
<dbReference type="Proteomes" id="UP000660885">
    <property type="component" value="Unassembled WGS sequence"/>
</dbReference>
<reference evidence="1 2" key="1">
    <citation type="submission" date="2021-01" db="EMBL/GenBank/DDBJ databases">
        <title>Belnapia mucosa sp. nov. and Belnapia arida sp. nov., isolated from the Tabernas Desert (Almeria, Spain).</title>
        <authorList>
            <person name="Molina-Menor E."/>
            <person name="Vidal-Verdu A."/>
            <person name="Calonge A."/>
            <person name="Satari L."/>
            <person name="Pereto J."/>
            <person name="Porcar M."/>
        </authorList>
    </citation>
    <scope>NUCLEOTIDE SEQUENCE [LARGE SCALE GENOMIC DNA]</scope>
    <source>
        <strain evidence="1 2">T18</strain>
    </source>
</reference>
<evidence type="ECO:0000313" key="2">
    <source>
        <dbReference type="Proteomes" id="UP000660885"/>
    </source>
</evidence>
<accession>A0ABS1TZK8</accession>
<organism evidence="1 2">
    <name type="scientific">Belnapia arida</name>
    <dbReference type="NCBI Taxonomy" id="2804533"/>
    <lineage>
        <taxon>Bacteria</taxon>
        <taxon>Pseudomonadati</taxon>
        <taxon>Pseudomonadota</taxon>
        <taxon>Alphaproteobacteria</taxon>
        <taxon>Acetobacterales</taxon>
        <taxon>Roseomonadaceae</taxon>
        <taxon>Belnapia</taxon>
    </lineage>
</organism>
<comment type="caution">
    <text evidence="1">The sequence shown here is derived from an EMBL/GenBank/DDBJ whole genome shotgun (WGS) entry which is preliminary data.</text>
</comment>
<proteinExistence type="predicted"/>
<protein>
    <submittedName>
        <fullName evidence="1">Uncharacterized protein</fullName>
    </submittedName>
</protein>
<gene>
    <name evidence="1" type="ORF">JMJ56_07535</name>
</gene>